<evidence type="ECO:0000256" key="4">
    <source>
        <dbReference type="ARBA" id="ARBA00023002"/>
    </source>
</evidence>
<accession>A0A4D4J7Z0</accession>
<keyword evidence="8" id="KW-1185">Reference proteome</keyword>
<sequence length="393" mass="43076">MNADELRVAVVGAGIAGLTVAAALSRADVTCEVYEQTAHLREIGAGIQVSPNGSRLLHRLGLGHLLDRVAVRPSAIEVRRWCDDTVVARTILGDACVELYDAPYYCVHRADLHHSLLESLPLGMVHLGRRCVAVTEYDDRVELEFADGSRTAVDVLIGADGIRSTIRRSMVDDAPRFSGHCVYRGLVPVERVAGLFDEHRVVIWMGPEQHCVAYPIRGGTAVSFAASAPAGEWREESWSQRGRREDVLAAYAGWSRDLLALLSTPDSPSRWALYDREPVKQWSTDRVALVGDAAHPMLPFGAQGAAMGMEDAVVLAGCLAGATPGGVPDALVRYEELRRPRVERVHQFIRANEKSHHVSGEDEQRRRDEELRGDFGLRARAWLFGYDAGSVAA</sequence>
<evidence type="ECO:0000259" key="6">
    <source>
        <dbReference type="Pfam" id="PF01494"/>
    </source>
</evidence>
<name>A0A4D4J7Z0_9PSEU</name>
<dbReference type="GO" id="GO:0004497">
    <property type="term" value="F:monooxygenase activity"/>
    <property type="evidence" value="ECO:0007669"/>
    <property type="project" value="UniProtKB-KW"/>
</dbReference>
<comment type="cofactor">
    <cofactor evidence="1">
        <name>FAD</name>
        <dbReference type="ChEBI" id="CHEBI:57692"/>
    </cofactor>
</comment>
<dbReference type="SUPFAM" id="SSF54373">
    <property type="entry name" value="FAD-linked reductases, C-terminal domain"/>
    <property type="match status" value="1"/>
</dbReference>
<dbReference type="Gene3D" id="3.50.50.60">
    <property type="entry name" value="FAD/NAD(P)-binding domain"/>
    <property type="match status" value="1"/>
</dbReference>
<dbReference type="OrthoDB" id="9782160at2"/>
<dbReference type="PRINTS" id="PR00420">
    <property type="entry name" value="RNGMNOXGNASE"/>
</dbReference>
<evidence type="ECO:0000256" key="3">
    <source>
        <dbReference type="ARBA" id="ARBA00022827"/>
    </source>
</evidence>
<dbReference type="EMBL" id="BJFL01000028">
    <property type="protein sequence ID" value="GDY32761.1"/>
    <property type="molecule type" value="Genomic_DNA"/>
</dbReference>
<comment type="caution">
    <text evidence="7">The sequence shown here is derived from an EMBL/GenBank/DDBJ whole genome shotgun (WGS) entry which is preliminary data.</text>
</comment>
<keyword evidence="5" id="KW-0503">Monooxygenase</keyword>
<organism evidence="7 8">
    <name type="scientific">Gandjariella thermophila</name>
    <dbReference type="NCBI Taxonomy" id="1931992"/>
    <lineage>
        <taxon>Bacteria</taxon>
        <taxon>Bacillati</taxon>
        <taxon>Actinomycetota</taxon>
        <taxon>Actinomycetes</taxon>
        <taxon>Pseudonocardiales</taxon>
        <taxon>Pseudonocardiaceae</taxon>
        <taxon>Gandjariella</taxon>
    </lineage>
</organism>
<keyword evidence="4" id="KW-0560">Oxidoreductase</keyword>
<gene>
    <name evidence="7" type="ORF">GTS_43940</name>
</gene>
<proteinExistence type="predicted"/>
<dbReference type="InterPro" id="IPR002938">
    <property type="entry name" value="FAD-bd"/>
</dbReference>
<dbReference type="PANTHER" id="PTHR13789:SF318">
    <property type="entry name" value="GERANYLGERANYL DIPHOSPHATE REDUCTASE"/>
    <property type="match status" value="1"/>
</dbReference>
<evidence type="ECO:0000256" key="2">
    <source>
        <dbReference type="ARBA" id="ARBA00022630"/>
    </source>
</evidence>
<dbReference type="GO" id="GO:0071949">
    <property type="term" value="F:FAD binding"/>
    <property type="evidence" value="ECO:0007669"/>
    <property type="project" value="InterPro"/>
</dbReference>
<dbReference type="SUPFAM" id="SSF51905">
    <property type="entry name" value="FAD/NAD(P)-binding domain"/>
    <property type="match status" value="1"/>
</dbReference>
<dbReference type="PANTHER" id="PTHR13789">
    <property type="entry name" value="MONOOXYGENASE"/>
    <property type="match status" value="1"/>
</dbReference>
<dbReference type="InterPro" id="IPR036188">
    <property type="entry name" value="FAD/NAD-bd_sf"/>
</dbReference>
<reference evidence="8" key="1">
    <citation type="submission" date="2019-04" db="EMBL/GenBank/DDBJ databases">
        <title>Draft genome sequence of Pseudonocardiaceae bacterium SL3-2-4.</title>
        <authorList>
            <person name="Ningsih F."/>
            <person name="Yokota A."/>
            <person name="Sakai Y."/>
            <person name="Nanatani K."/>
            <person name="Yabe S."/>
            <person name="Oetari A."/>
            <person name="Sjamsuridzal W."/>
        </authorList>
    </citation>
    <scope>NUCLEOTIDE SEQUENCE [LARGE SCALE GENOMIC DNA]</scope>
    <source>
        <strain evidence="8">SL3-2-4</strain>
    </source>
</reference>
<keyword evidence="2" id="KW-0285">Flavoprotein</keyword>
<dbReference type="RefSeq" id="WP_137815759.1">
    <property type="nucleotide sequence ID" value="NZ_BJFL01000028.1"/>
</dbReference>
<evidence type="ECO:0000256" key="1">
    <source>
        <dbReference type="ARBA" id="ARBA00001974"/>
    </source>
</evidence>
<evidence type="ECO:0000313" key="7">
    <source>
        <dbReference type="EMBL" id="GDY32761.1"/>
    </source>
</evidence>
<dbReference type="Proteomes" id="UP000298860">
    <property type="component" value="Unassembled WGS sequence"/>
</dbReference>
<protein>
    <submittedName>
        <fullName evidence="7">Salicylate hydroxylase</fullName>
    </submittedName>
</protein>
<dbReference type="AlphaFoldDB" id="A0A4D4J7Z0"/>
<evidence type="ECO:0000256" key="5">
    <source>
        <dbReference type="ARBA" id="ARBA00023033"/>
    </source>
</evidence>
<keyword evidence="3" id="KW-0274">FAD</keyword>
<dbReference type="Pfam" id="PF01494">
    <property type="entry name" value="FAD_binding_3"/>
    <property type="match status" value="1"/>
</dbReference>
<feature type="domain" description="FAD-binding" evidence="6">
    <location>
        <begin position="6"/>
        <end position="348"/>
    </location>
</feature>
<evidence type="ECO:0000313" key="8">
    <source>
        <dbReference type="Proteomes" id="UP000298860"/>
    </source>
</evidence>
<dbReference type="InterPro" id="IPR050493">
    <property type="entry name" value="FAD-dep_Monooxygenase_BioMet"/>
</dbReference>